<feature type="compositionally biased region" description="Basic and acidic residues" evidence="2">
    <location>
        <begin position="402"/>
        <end position="413"/>
    </location>
</feature>
<evidence type="ECO:0000313" key="3">
    <source>
        <dbReference type="EnsemblPlants" id="OMERI04G00820.2"/>
    </source>
</evidence>
<organism evidence="3">
    <name type="scientific">Oryza meridionalis</name>
    <dbReference type="NCBI Taxonomy" id="40149"/>
    <lineage>
        <taxon>Eukaryota</taxon>
        <taxon>Viridiplantae</taxon>
        <taxon>Streptophyta</taxon>
        <taxon>Embryophyta</taxon>
        <taxon>Tracheophyta</taxon>
        <taxon>Spermatophyta</taxon>
        <taxon>Magnoliopsida</taxon>
        <taxon>Liliopsida</taxon>
        <taxon>Poales</taxon>
        <taxon>Poaceae</taxon>
        <taxon>BOP clade</taxon>
        <taxon>Oryzoideae</taxon>
        <taxon>Oryzeae</taxon>
        <taxon>Oryzinae</taxon>
        <taxon>Oryza</taxon>
    </lineage>
</organism>
<feature type="compositionally biased region" description="Polar residues" evidence="2">
    <location>
        <begin position="383"/>
        <end position="397"/>
    </location>
</feature>
<feature type="region of interest" description="Disordered" evidence="2">
    <location>
        <begin position="442"/>
        <end position="485"/>
    </location>
</feature>
<dbReference type="PANTHER" id="PTHR35992:SF1">
    <property type="entry name" value="CYTOMATRIX PROTEIN-LIKE PROTEIN"/>
    <property type="match status" value="1"/>
</dbReference>
<dbReference type="STRING" id="40149.A0A0E0DA49"/>
<dbReference type="PANTHER" id="PTHR35992">
    <property type="entry name" value="CYTOMATRIX PROTEIN-LIKE PROTEIN"/>
    <property type="match status" value="1"/>
</dbReference>
<accession>A0A0E0DA49</accession>
<proteinExistence type="predicted"/>
<dbReference type="EnsemblPlants" id="OMERI04G00820.2">
    <property type="protein sequence ID" value="OMERI04G00820.2"/>
    <property type="gene ID" value="OMERI04G00820"/>
</dbReference>
<name>A0A0E0DA49_9ORYZ</name>
<feature type="coiled-coil region" evidence="1">
    <location>
        <begin position="262"/>
        <end position="315"/>
    </location>
</feature>
<reference evidence="3" key="1">
    <citation type="submission" date="2015-04" db="UniProtKB">
        <authorList>
            <consortium name="EnsemblPlants"/>
        </authorList>
    </citation>
    <scope>IDENTIFICATION</scope>
</reference>
<reference evidence="3" key="2">
    <citation type="submission" date="2018-05" db="EMBL/GenBank/DDBJ databases">
        <title>OmerRS3 (Oryza meridionalis Reference Sequence Version 3).</title>
        <authorList>
            <person name="Zhang J."/>
            <person name="Kudrna D."/>
            <person name="Lee S."/>
            <person name="Talag J."/>
            <person name="Welchert J."/>
            <person name="Wing R.A."/>
        </authorList>
    </citation>
    <scope>NUCLEOTIDE SEQUENCE [LARGE SCALE GENOMIC DNA]</scope>
    <source>
        <strain evidence="3">cv. OR44</strain>
    </source>
</reference>
<keyword evidence="4" id="KW-1185">Reference proteome</keyword>
<feature type="region of interest" description="Disordered" evidence="2">
    <location>
        <begin position="333"/>
        <end position="424"/>
    </location>
</feature>
<sequence length="485" mass="54336">MDGTFFFFPRIPLMRLSLYSRNGRFPQIPNPLPSRLSSFSLSKFQNPSMAGGGGGRGRGARVAAPAGDSGKGAQAEWLRIYDGIVAMLRKTQAQVEELVAERDHLAAFVKIQHDFMVSRVGRLQSSLQQARKADAIRKRYEAANMEILIGDKEREARSYQKIAELTENDLEDFRTSIAALAAENYELKEKLKEVERHAELAENTVDHHIHSPRDLRAELKKLKHAYKTLSSEKEKEVSALRAEKDFVWNQLRTMENDYTDLLKKKKIEAAQATEAAQKLQKNLEELQDQNKGNEIGRLQAEAVDAKMNISILEDKLQEMLSLVKEKDLEIEQLKHGQPMTSQINKKDINQKNRKCRSQDPPSRDKSTNLQATPPGRKVKISRQHASSSKQKQVQSRNNSRRQKLEGDKSEVGEKRKRALPSSSVRSATMFRKAAGEILCISSGPAITLLPNIPGSKGEDPDSSIATSSKFPPGPGHQEPATQAKV</sequence>
<dbReference type="Proteomes" id="UP000008021">
    <property type="component" value="Chromosome 4"/>
</dbReference>
<evidence type="ECO:0000256" key="2">
    <source>
        <dbReference type="SAM" id="MobiDB-lite"/>
    </source>
</evidence>
<dbReference type="HOGENOM" id="CLU_045051_0_0_1"/>
<dbReference type="Gramene" id="OMERI04G00820.2">
    <property type="protein sequence ID" value="OMERI04G00820.2"/>
    <property type="gene ID" value="OMERI04G00820"/>
</dbReference>
<feature type="coiled-coil region" evidence="1">
    <location>
        <begin position="163"/>
        <end position="204"/>
    </location>
</feature>
<keyword evidence="1" id="KW-0175">Coiled coil</keyword>
<protein>
    <submittedName>
        <fullName evidence="3">Uncharacterized protein</fullName>
    </submittedName>
</protein>
<dbReference type="AlphaFoldDB" id="A0A0E0DA49"/>
<feature type="region of interest" description="Disordered" evidence="2">
    <location>
        <begin position="47"/>
        <end position="67"/>
    </location>
</feature>
<dbReference type="eggNOG" id="ENOG502QW57">
    <property type="taxonomic scope" value="Eukaryota"/>
</dbReference>
<evidence type="ECO:0000256" key="1">
    <source>
        <dbReference type="SAM" id="Coils"/>
    </source>
</evidence>
<evidence type="ECO:0000313" key="4">
    <source>
        <dbReference type="Proteomes" id="UP000008021"/>
    </source>
</evidence>